<dbReference type="Proteomes" id="UP001145742">
    <property type="component" value="Unassembled WGS sequence"/>
</dbReference>
<gene>
    <name evidence="1" type="ORF">WISP_43477</name>
</gene>
<comment type="caution">
    <text evidence="1">The sequence shown here is derived from an EMBL/GenBank/DDBJ whole genome shotgun (WGS) entry which is preliminary data.</text>
</comment>
<dbReference type="PANTHER" id="PTHR33332">
    <property type="entry name" value="REVERSE TRANSCRIPTASE DOMAIN-CONTAINING PROTEIN"/>
    <property type="match status" value="1"/>
</dbReference>
<reference evidence="1" key="1">
    <citation type="submission" date="2019-10" db="EMBL/GenBank/DDBJ databases">
        <authorList>
            <person name="Soares A.E.R."/>
            <person name="Aleixo A."/>
            <person name="Schneider P."/>
            <person name="Miyaki C.Y."/>
            <person name="Schneider M.P."/>
            <person name="Mello C."/>
            <person name="Vasconcelos A.T.R."/>
        </authorList>
    </citation>
    <scope>NUCLEOTIDE SEQUENCE</scope>
    <source>
        <tissue evidence="1">Muscle</tissue>
    </source>
</reference>
<evidence type="ECO:0000313" key="1">
    <source>
        <dbReference type="EMBL" id="KAJ7421304.1"/>
    </source>
</evidence>
<sequence>MPGWISVMSAVPQGSVVGPGQLNIFVGDTDSSIKCTLGKFAGDTKLSDMIDTPERRNVIQRSLARLEKWACASIMKFSKASCKILHLCWGSPTLGNE</sequence>
<dbReference type="EMBL" id="WHWB01033225">
    <property type="protein sequence ID" value="KAJ7421304.1"/>
    <property type="molecule type" value="Genomic_DNA"/>
</dbReference>
<protein>
    <submittedName>
        <fullName evidence="1">Rna-directed dna polymerase from mobile element jockey-like</fullName>
    </submittedName>
</protein>
<accession>A0ABQ9DKK1</accession>
<organism evidence="1 2">
    <name type="scientific">Willisornis vidua</name>
    <name type="common">Xingu scale-backed antbird</name>
    <dbReference type="NCBI Taxonomy" id="1566151"/>
    <lineage>
        <taxon>Eukaryota</taxon>
        <taxon>Metazoa</taxon>
        <taxon>Chordata</taxon>
        <taxon>Craniata</taxon>
        <taxon>Vertebrata</taxon>
        <taxon>Euteleostomi</taxon>
        <taxon>Archelosauria</taxon>
        <taxon>Archosauria</taxon>
        <taxon>Dinosauria</taxon>
        <taxon>Saurischia</taxon>
        <taxon>Theropoda</taxon>
        <taxon>Coelurosauria</taxon>
        <taxon>Aves</taxon>
        <taxon>Neognathae</taxon>
        <taxon>Neoaves</taxon>
        <taxon>Telluraves</taxon>
        <taxon>Australaves</taxon>
        <taxon>Passeriformes</taxon>
        <taxon>Thamnophilidae</taxon>
        <taxon>Willisornis</taxon>
    </lineage>
</organism>
<evidence type="ECO:0000313" key="2">
    <source>
        <dbReference type="Proteomes" id="UP001145742"/>
    </source>
</evidence>
<keyword evidence="2" id="KW-1185">Reference proteome</keyword>
<name>A0ABQ9DKK1_9PASS</name>
<proteinExistence type="predicted"/>